<keyword evidence="5" id="KW-1185">Reference proteome</keyword>
<evidence type="ECO:0000313" key="1">
    <source>
        <dbReference type="EMBL" id="CAF1070448.1"/>
    </source>
</evidence>
<evidence type="ECO:0000313" key="3">
    <source>
        <dbReference type="EMBL" id="CAF3834870.1"/>
    </source>
</evidence>
<reference evidence="2" key="1">
    <citation type="submission" date="2021-02" db="EMBL/GenBank/DDBJ databases">
        <authorList>
            <person name="Nowell W R."/>
        </authorList>
    </citation>
    <scope>NUCLEOTIDE SEQUENCE</scope>
</reference>
<gene>
    <name evidence="2" type="ORF">GPM918_LOCUS26168</name>
    <name evidence="1" type="ORF">OVA965_LOCUS17867</name>
    <name evidence="4" type="ORF">SRO942_LOCUS26267</name>
    <name evidence="3" type="ORF">TMI583_LOCUS17878</name>
</gene>
<dbReference type="EMBL" id="CAJOBA010008710">
    <property type="protein sequence ID" value="CAF3834870.1"/>
    <property type="molecule type" value="Genomic_DNA"/>
</dbReference>
<comment type="caution">
    <text evidence="2">The sequence shown here is derived from an EMBL/GenBank/DDBJ whole genome shotgun (WGS) entry which is preliminary data.</text>
</comment>
<protein>
    <submittedName>
        <fullName evidence="2">Uncharacterized protein</fullName>
    </submittedName>
</protein>
<name>A0A815A9J9_9BILA</name>
<dbReference type="Proteomes" id="UP000681722">
    <property type="component" value="Unassembled WGS sequence"/>
</dbReference>
<sequence>MDHNSIDARSSFVNCDLNVNLNMYEDKPEMIQNKSIQTIGKQLANSGSQKLTNARVTRVQEKIILNWEKEMTTSPFTDLKLFWSGKLWEPFGSIGKILDTILCEATIIINTQNVSDYMVLSKSCWTSDEPAYIDHPELLKNLKIQQLIKGVVVERLATIHELELKDVEVKNVRTIDNSQRKIIDFVGRPAFFTNSITYCQVKINTHEQIDESTCVTIPQDE</sequence>
<dbReference type="Proteomes" id="UP000682733">
    <property type="component" value="Unassembled WGS sequence"/>
</dbReference>
<dbReference type="EMBL" id="CAJOBC010014840">
    <property type="protein sequence ID" value="CAF4021549.1"/>
    <property type="molecule type" value="Genomic_DNA"/>
</dbReference>
<evidence type="ECO:0000313" key="5">
    <source>
        <dbReference type="Proteomes" id="UP000663829"/>
    </source>
</evidence>
<dbReference type="Proteomes" id="UP000663829">
    <property type="component" value="Unassembled WGS sequence"/>
</dbReference>
<dbReference type="EMBL" id="CAJNOK010008694">
    <property type="protein sequence ID" value="CAF1070448.1"/>
    <property type="molecule type" value="Genomic_DNA"/>
</dbReference>
<proteinExistence type="predicted"/>
<accession>A0A815A9J9</accession>
<dbReference type="EMBL" id="CAJNOQ010010434">
    <property type="protein sequence ID" value="CAF1251767.1"/>
    <property type="molecule type" value="Genomic_DNA"/>
</dbReference>
<evidence type="ECO:0000313" key="2">
    <source>
        <dbReference type="EMBL" id="CAF1251767.1"/>
    </source>
</evidence>
<dbReference type="Proteomes" id="UP000677228">
    <property type="component" value="Unassembled WGS sequence"/>
</dbReference>
<evidence type="ECO:0000313" key="4">
    <source>
        <dbReference type="EMBL" id="CAF4021549.1"/>
    </source>
</evidence>
<organism evidence="2 5">
    <name type="scientific">Didymodactylos carnosus</name>
    <dbReference type="NCBI Taxonomy" id="1234261"/>
    <lineage>
        <taxon>Eukaryota</taxon>
        <taxon>Metazoa</taxon>
        <taxon>Spiralia</taxon>
        <taxon>Gnathifera</taxon>
        <taxon>Rotifera</taxon>
        <taxon>Eurotatoria</taxon>
        <taxon>Bdelloidea</taxon>
        <taxon>Philodinida</taxon>
        <taxon>Philodinidae</taxon>
        <taxon>Didymodactylos</taxon>
    </lineage>
</organism>
<dbReference type="AlphaFoldDB" id="A0A815A9J9"/>